<evidence type="ECO:0000256" key="7">
    <source>
        <dbReference type="ARBA" id="ARBA00038878"/>
    </source>
</evidence>
<dbReference type="Pfam" id="PF01266">
    <property type="entry name" value="DAO"/>
    <property type="match status" value="1"/>
</dbReference>
<dbReference type="InterPro" id="IPR006076">
    <property type="entry name" value="FAD-dep_OxRdtase"/>
</dbReference>
<dbReference type="Gene3D" id="3.50.50.60">
    <property type="entry name" value="FAD/NAD(P)-binding domain"/>
    <property type="match status" value="1"/>
</dbReference>
<evidence type="ECO:0000256" key="1">
    <source>
        <dbReference type="ARBA" id="ARBA00001974"/>
    </source>
</evidence>
<accession>A0ABR2W0V0</accession>
<evidence type="ECO:0000313" key="11">
    <source>
        <dbReference type="Proteomes" id="UP001479436"/>
    </source>
</evidence>
<evidence type="ECO:0000256" key="8">
    <source>
        <dbReference type="ARBA" id="ARBA00041137"/>
    </source>
</evidence>
<dbReference type="Proteomes" id="UP001479436">
    <property type="component" value="Unassembled WGS sequence"/>
</dbReference>
<dbReference type="EMBL" id="JASJQH010007200">
    <property type="protein sequence ID" value="KAK9712719.1"/>
    <property type="molecule type" value="Genomic_DNA"/>
</dbReference>
<comment type="similarity">
    <text evidence="6">Belongs to the L2HGDH family.</text>
</comment>
<evidence type="ECO:0000256" key="4">
    <source>
        <dbReference type="ARBA" id="ARBA00023002"/>
    </source>
</evidence>
<evidence type="ECO:0000256" key="2">
    <source>
        <dbReference type="ARBA" id="ARBA00022630"/>
    </source>
</evidence>
<evidence type="ECO:0000313" key="10">
    <source>
        <dbReference type="EMBL" id="KAK9712719.1"/>
    </source>
</evidence>
<gene>
    <name evidence="10" type="ORF">K7432_006939</name>
</gene>
<feature type="domain" description="FAD dependent oxidoreductase" evidence="9">
    <location>
        <begin position="41"/>
        <end position="208"/>
    </location>
</feature>
<keyword evidence="4" id="KW-0560">Oxidoreductase</keyword>
<dbReference type="InterPro" id="IPR036188">
    <property type="entry name" value="FAD/NAD-bd_sf"/>
</dbReference>
<evidence type="ECO:0000259" key="9">
    <source>
        <dbReference type="Pfam" id="PF01266"/>
    </source>
</evidence>
<protein>
    <recommendedName>
        <fullName evidence="8">L-2-hydroxyglutarate dehydrogenase, mitochondrial</fullName>
        <ecNumber evidence="7">1.1.99.2</ecNumber>
    </recommendedName>
</protein>
<organism evidence="10 11">
    <name type="scientific">Basidiobolus ranarum</name>
    <dbReference type="NCBI Taxonomy" id="34480"/>
    <lineage>
        <taxon>Eukaryota</taxon>
        <taxon>Fungi</taxon>
        <taxon>Fungi incertae sedis</taxon>
        <taxon>Zoopagomycota</taxon>
        <taxon>Entomophthoromycotina</taxon>
        <taxon>Basidiobolomycetes</taxon>
        <taxon>Basidiobolales</taxon>
        <taxon>Basidiobolaceae</taxon>
        <taxon>Basidiobolus</taxon>
    </lineage>
</organism>
<evidence type="ECO:0000256" key="5">
    <source>
        <dbReference type="ARBA" id="ARBA00036066"/>
    </source>
</evidence>
<sequence>MYKVAARFSLKNSSCLNGISLKKSVLSAKRYISNTPEFTVDHLVIGGGVVGLAVAERLSRHSKSSTILVEKNSRIGEETSSRNSEVIHAGLYYPEDSLKTSLCIRGKNMLYDFCKEYSVPHSQITKWVVAKNEEQAEYLIRLEEKAKRLNVPVEFISLKDRERLEPAVKAREALVSPTTGIVDSHGLMERLEWLINENGADIACMTSVE</sequence>
<comment type="caution">
    <text evidence="10">The sequence shown here is derived from an EMBL/GenBank/DDBJ whole genome shotgun (WGS) entry which is preliminary data.</text>
</comment>
<comment type="cofactor">
    <cofactor evidence="1">
        <name>FAD</name>
        <dbReference type="ChEBI" id="CHEBI:57692"/>
    </cofactor>
</comment>
<keyword evidence="3" id="KW-0274">FAD</keyword>
<dbReference type="PANTHER" id="PTHR43104:SF4">
    <property type="entry name" value="L-2-HYDROXYGLUTARATE DEHYDROGENASE, MITOCHONDRIAL"/>
    <property type="match status" value="1"/>
</dbReference>
<name>A0ABR2W0V0_9FUNG</name>
<evidence type="ECO:0000256" key="3">
    <source>
        <dbReference type="ARBA" id="ARBA00022827"/>
    </source>
</evidence>
<proteinExistence type="inferred from homology"/>
<dbReference type="EC" id="1.1.99.2" evidence="7"/>
<dbReference type="SUPFAM" id="SSF51905">
    <property type="entry name" value="FAD/NAD(P)-binding domain"/>
    <property type="match status" value="1"/>
</dbReference>
<dbReference type="PANTHER" id="PTHR43104">
    <property type="entry name" value="L-2-HYDROXYGLUTARATE DEHYDROGENASE, MITOCHONDRIAL"/>
    <property type="match status" value="1"/>
</dbReference>
<keyword evidence="11" id="KW-1185">Reference proteome</keyword>
<keyword evidence="2" id="KW-0285">Flavoprotein</keyword>
<comment type="catalytic activity">
    <reaction evidence="5">
        <text>(S)-2-hydroxyglutarate + A = 2-oxoglutarate + AH2</text>
        <dbReference type="Rhea" id="RHEA:21252"/>
        <dbReference type="ChEBI" id="CHEBI:13193"/>
        <dbReference type="ChEBI" id="CHEBI:16782"/>
        <dbReference type="ChEBI" id="CHEBI:16810"/>
        <dbReference type="ChEBI" id="CHEBI:17499"/>
        <dbReference type="EC" id="1.1.99.2"/>
    </reaction>
</comment>
<evidence type="ECO:0000256" key="6">
    <source>
        <dbReference type="ARBA" id="ARBA00037941"/>
    </source>
</evidence>
<reference evidence="10 11" key="1">
    <citation type="submission" date="2023-04" db="EMBL/GenBank/DDBJ databases">
        <title>Genome of Basidiobolus ranarum AG-B5.</title>
        <authorList>
            <person name="Stajich J.E."/>
            <person name="Carter-House D."/>
            <person name="Gryganskyi A."/>
        </authorList>
    </citation>
    <scope>NUCLEOTIDE SEQUENCE [LARGE SCALE GENOMIC DNA]</scope>
    <source>
        <strain evidence="10 11">AG-B5</strain>
    </source>
</reference>